<protein>
    <submittedName>
        <fullName evidence="1">Uncharacterized protein</fullName>
    </submittedName>
</protein>
<proteinExistence type="predicted"/>
<dbReference type="Proteomes" id="UP001595420">
    <property type="component" value="Unassembled WGS sequence"/>
</dbReference>
<dbReference type="EMBL" id="JBHRSB010000002">
    <property type="protein sequence ID" value="MFC2999946.1"/>
    <property type="molecule type" value="Genomic_DNA"/>
</dbReference>
<evidence type="ECO:0000313" key="2">
    <source>
        <dbReference type="Proteomes" id="UP001595420"/>
    </source>
</evidence>
<reference evidence="2" key="1">
    <citation type="journal article" date="2019" name="Int. J. Syst. Evol. Microbiol.">
        <title>The Global Catalogue of Microorganisms (GCM) 10K type strain sequencing project: providing services to taxonomists for standard genome sequencing and annotation.</title>
        <authorList>
            <consortium name="The Broad Institute Genomics Platform"/>
            <consortium name="The Broad Institute Genome Sequencing Center for Infectious Disease"/>
            <person name="Wu L."/>
            <person name="Ma J."/>
        </authorList>
    </citation>
    <scope>NUCLEOTIDE SEQUENCE [LARGE SCALE GENOMIC DNA]</scope>
    <source>
        <strain evidence="2">CGMCC 1.16855</strain>
    </source>
</reference>
<comment type="caution">
    <text evidence="1">The sequence shown here is derived from an EMBL/GenBank/DDBJ whole genome shotgun (WGS) entry which is preliminary data.</text>
</comment>
<name>A0ABV7BSR1_9PROT</name>
<keyword evidence="2" id="KW-1185">Reference proteome</keyword>
<organism evidence="1 2">
    <name type="scientific">Falsiroseomonas tokyonensis</name>
    <dbReference type="NCBI Taxonomy" id="430521"/>
    <lineage>
        <taxon>Bacteria</taxon>
        <taxon>Pseudomonadati</taxon>
        <taxon>Pseudomonadota</taxon>
        <taxon>Alphaproteobacteria</taxon>
        <taxon>Acetobacterales</taxon>
        <taxon>Roseomonadaceae</taxon>
        <taxon>Falsiroseomonas</taxon>
    </lineage>
</organism>
<dbReference type="RefSeq" id="WP_216836019.1">
    <property type="nucleotide sequence ID" value="NZ_JAFNJS010000002.1"/>
</dbReference>
<evidence type="ECO:0000313" key="1">
    <source>
        <dbReference type="EMBL" id="MFC2999946.1"/>
    </source>
</evidence>
<sequence>MVRISVDLPEEVAAALQAAATARQSTPEMLAAAAIRDRVADQAALEAALAQAEAESEAGLGVPHDEVMREMQAWADDIRARHASR</sequence>
<gene>
    <name evidence="1" type="ORF">ACFOD3_08575</name>
</gene>
<accession>A0ABV7BSR1</accession>